<evidence type="ECO:0000259" key="10">
    <source>
        <dbReference type="Pfam" id="PF02501"/>
    </source>
</evidence>
<evidence type="ECO:0000256" key="1">
    <source>
        <dbReference type="ARBA" id="ARBA00004377"/>
    </source>
</evidence>
<keyword evidence="5 9" id="KW-0997">Cell inner membrane</keyword>
<comment type="subcellular location">
    <subcellularLocation>
        <location evidence="1 9">Cell inner membrane</location>
        <topology evidence="1 9">Single-pass membrane protein</topology>
    </subcellularLocation>
</comment>
<comment type="function">
    <text evidence="9">Component of the type II secretion system required for the energy-dependent secretion of extracellular factors such as proteases and toxins from the periplasm.</text>
</comment>
<evidence type="ECO:0000256" key="7">
    <source>
        <dbReference type="ARBA" id="ARBA00022989"/>
    </source>
</evidence>
<keyword evidence="8" id="KW-0472">Membrane</keyword>
<evidence type="ECO:0000256" key="3">
    <source>
        <dbReference type="ARBA" id="ARBA00022475"/>
    </source>
</evidence>
<comment type="subunit">
    <text evidence="9">Type II secretion is composed of four main components: the outer membrane complex, the inner membrane complex, the cytoplasmic secretion ATPase and the periplasm-spanning pseudopilus.</text>
</comment>
<evidence type="ECO:0000256" key="2">
    <source>
        <dbReference type="ARBA" id="ARBA00008358"/>
    </source>
</evidence>
<name>A0ABS7E5Z8_9GAMM</name>
<evidence type="ECO:0000313" key="11">
    <source>
        <dbReference type="EMBL" id="MBW8185111.1"/>
    </source>
</evidence>
<gene>
    <name evidence="11" type="primary">gspI</name>
    <name evidence="11" type="ORF">K0625_15730</name>
</gene>
<dbReference type="PROSITE" id="PS00409">
    <property type="entry name" value="PROKAR_NTER_METHYL"/>
    <property type="match status" value="1"/>
</dbReference>
<comment type="similarity">
    <text evidence="2 9">Belongs to the GSP I family.</text>
</comment>
<keyword evidence="4 9" id="KW-0488">Methylation</keyword>
<evidence type="ECO:0000256" key="8">
    <source>
        <dbReference type="ARBA" id="ARBA00023136"/>
    </source>
</evidence>
<evidence type="ECO:0000256" key="6">
    <source>
        <dbReference type="ARBA" id="ARBA00022692"/>
    </source>
</evidence>
<proteinExistence type="inferred from homology"/>
<comment type="PTM">
    <text evidence="9">Cleaved by prepilin peptidase.</text>
</comment>
<dbReference type="RefSeq" id="WP_220110556.1">
    <property type="nucleotide sequence ID" value="NZ_JAHZST010000011.1"/>
</dbReference>
<dbReference type="EMBL" id="JAHZST010000011">
    <property type="protein sequence ID" value="MBW8185111.1"/>
    <property type="molecule type" value="Genomic_DNA"/>
</dbReference>
<accession>A0ABS7E5Z8</accession>
<evidence type="ECO:0000256" key="4">
    <source>
        <dbReference type="ARBA" id="ARBA00022481"/>
    </source>
</evidence>
<dbReference type="PANTHER" id="PTHR38779:SF2">
    <property type="entry name" value="TYPE II SECRETION SYSTEM PROTEIN I-RELATED"/>
    <property type="match status" value="1"/>
</dbReference>
<reference evidence="11 12" key="1">
    <citation type="submission" date="2021-07" db="EMBL/GenBank/DDBJ databases">
        <title>Shewanella sp. nov, isolated from SCS.</title>
        <authorList>
            <person name="Cao W.R."/>
        </authorList>
    </citation>
    <scope>NUCLEOTIDE SEQUENCE [LARGE SCALE GENOMIC DNA]</scope>
    <source>
        <strain evidence="11 12">NR704-98</strain>
    </source>
</reference>
<evidence type="ECO:0000256" key="5">
    <source>
        <dbReference type="ARBA" id="ARBA00022519"/>
    </source>
</evidence>
<dbReference type="InterPro" id="IPR010052">
    <property type="entry name" value="T2SS_protein-GspI"/>
</dbReference>
<protein>
    <recommendedName>
        <fullName evidence="9">Type II secretion system protein I</fullName>
        <shortName evidence="9">T2SS minor pseudopilin I</shortName>
    </recommendedName>
</protein>
<dbReference type="InterPro" id="IPR003413">
    <property type="entry name" value="T2SS_GspI_C"/>
</dbReference>
<evidence type="ECO:0000313" key="12">
    <source>
        <dbReference type="Proteomes" id="UP001195963"/>
    </source>
</evidence>
<dbReference type="Pfam" id="PF02501">
    <property type="entry name" value="T2SSI"/>
    <property type="match status" value="1"/>
</dbReference>
<dbReference type="PANTHER" id="PTHR38779">
    <property type="entry name" value="TYPE II SECRETION SYSTEM PROTEIN I-RELATED"/>
    <property type="match status" value="1"/>
</dbReference>
<keyword evidence="7" id="KW-1133">Transmembrane helix</keyword>
<sequence>MVSLSTNIRSSIRSFRYNKAKGMTLLEVIVALAVFSIAAVSITKSLGEQMANMPILEQRTYAQWVADNVMVDARLEPKFPDLGKKDGQAELAGKEWYWRKEVVKTTDDKFRMIRVSVSDDERYERIVAQVSSYVLNQDK</sequence>
<dbReference type="InterPro" id="IPR012902">
    <property type="entry name" value="N_methyl_site"/>
</dbReference>
<dbReference type="Proteomes" id="UP001195963">
    <property type="component" value="Unassembled WGS sequence"/>
</dbReference>
<keyword evidence="6" id="KW-0812">Transmembrane</keyword>
<dbReference type="InterPro" id="IPR045584">
    <property type="entry name" value="Pilin-like"/>
</dbReference>
<keyword evidence="3" id="KW-1003">Cell membrane</keyword>
<comment type="caution">
    <text evidence="11">The sequence shown here is derived from an EMBL/GenBank/DDBJ whole genome shotgun (WGS) entry which is preliminary data.</text>
</comment>
<dbReference type="SUPFAM" id="SSF54523">
    <property type="entry name" value="Pili subunits"/>
    <property type="match status" value="1"/>
</dbReference>
<keyword evidence="12" id="KW-1185">Reference proteome</keyword>
<dbReference type="NCBIfam" id="TIGR01707">
    <property type="entry name" value="gspI"/>
    <property type="match status" value="1"/>
</dbReference>
<organism evidence="11 12">
    <name type="scientific">Shewanella nanhaiensis</name>
    <dbReference type="NCBI Taxonomy" id="2864872"/>
    <lineage>
        <taxon>Bacteria</taxon>
        <taxon>Pseudomonadati</taxon>
        <taxon>Pseudomonadota</taxon>
        <taxon>Gammaproteobacteria</taxon>
        <taxon>Alteromonadales</taxon>
        <taxon>Shewanellaceae</taxon>
        <taxon>Shewanella</taxon>
    </lineage>
</organism>
<dbReference type="Gene3D" id="3.30.1300.30">
    <property type="entry name" value="GSPII I/J protein-like"/>
    <property type="match status" value="1"/>
</dbReference>
<dbReference type="Pfam" id="PF07963">
    <property type="entry name" value="N_methyl"/>
    <property type="match status" value="1"/>
</dbReference>
<dbReference type="NCBIfam" id="TIGR02532">
    <property type="entry name" value="IV_pilin_GFxxxE"/>
    <property type="match status" value="1"/>
</dbReference>
<evidence type="ECO:0000256" key="9">
    <source>
        <dbReference type="RuleBase" id="RU368030"/>
    </source>
</evidence>
<feature type="domain" description="Type II secretion system protein GspI C-terminal" evidence="10">
    <location>
        <begin position="56"/>
        <end position="134"/>
    </location>
</feature>